<dbReference type="InterPro" id="IPR032867">
    <property type="entry name" value="DYW_dom"/>
</dbReference>
<comment type="caution">
    <text evidence="5">The sequence shown here is derived from an EMBL/GenBank/DDBJ whole genome shotgun (WGS) entry which is preliminary data.</text>
</comment>
<name>A0A3S3NLG4_9MAGN</name>
<dbReference type="FunFam" id="1.25.40.10:FF:000366">
    <property type="entry name" value="Pentatricopeptide (PPR) repeat-containing protein"/>
    <property type="match status" value="1"/>
</dbReference>
<feature type="repeat" description="PPR" evidence="2">
    <location>
        <begin position="214"/>
        <end position="249"/>
    </location>
</feature>
<protein>
    <submittedName>
        <fullName evidence="5">Pentatricopeptide repeat-containing protein, mitochondrial-like protein</fullName>
    </submittedName>
</protein>
<feature type="repeat" description="PPR" evidence="2">
    <location>
        <begin position="112"/>
        <end position="146"/>
    </location>
</feature>
<dbReference type="STRING" id="337451.A0A3S3NLG4"/>
<sequence length="721" mass="80250">MGSLQLPLPHLHHSNSSYPSLPSHSIKPLKTKTPEALKKTSSIPSTELGPLLQFCIETKSYQQGKSIHSQILKLGFERNRDLLPKLTKFYSVCGRIGIARNLFDRIPKRNLNVFVWTSLISGYIENGLPGDIIGIFLEMLELGVKPDGFTFSSLLKACAYLGFPPLVTQLHSMIVKCGCGSFLSVENSLIHLYGSLCMDVESTRRVFDRMPFRDVVSWTSIIRACCSLKKYGESMELFSRMQFDEGIKPNELTVVSVLPACGFFSSLRRGQAFHAYVIRNGFSMNVIVSASLISMYSHCGHPADAFLVFDSLKERNIVLWTSMIEGYSVNGRFDSALELFHVMQDNGIEPNYVTLVVILSACSHGGLIDDGWEIFNSMRDKFGIEPRAEHYACVVDMLGRAGQLDEAEKFINTVSLKPNGSIFGSLLGACGVYGNVDLGERLAARLFELEPNNAANYVMLSNIYAAVGRWDDVGRMRQLMAAKGLSKDPGCSWIETKNKVYVFGAHDRSHPESDNIYRMLEDLSDRIIKAGYVPSTKFVLRDVEEDDKKKLLCSHSERLAIAFGLMKTPPGVPIRIAKNIRVCGDCHDAIKLISKLAILIHGPCRPLLSNELPSRDLMFEDSSIMKSRISTLGNIVQHLMGGYISIRKQGCSGCKIFSSRGRPNPDVKEVGALGPSINWEPLNFTVAIVRDNVTCPYAGMSKGENYPLEDCPVKSLWKDYW</sequence>
<reference evidence="5 6" key="1">
    <citation type="journal article" date="2019" name="Nat. Plants">
        <title>Stout camphor tree genome fills gaps in understanding of flowering plant genome evolution.</title>
        <authorList>
            <person name="Chaw S.M."/>
            <person name="Liu Y.C."/>
            <person name="Wu Y.W."/>
            <person name="Wang H.Y."/>
            <person name="Lin C.I."/>
            <person name="Wu C.S."/>
            <person name="Ke H.M."/>
            <person name="Chang L.Y."/>
            <person name="Hsu C.Y."/>
            <person name="Yang H.T."/>
            <person name="Sudianto E."/>
            <person name="Hsu M.H."/>
            <person name="Wu K.P."/>
            <person name="Wang L.N."/>
            <person name="Leebens-Mack J.H."/>
            <person name="Tsai I.J."/>
        </authorList>
    </citation>
    <scope>NUCLEOTIDE SEQUENCE [LARGE SCALE GENOMIC DNA]</scope>
    <source>
        <strain evidence="6">cv. Chaw 1501</strain>
        <tissue evidence="5">Young leaves</tissue>
    </source>
</reference>
<dbReference type="Pfam" id="PF20431">
    <property type="entry name" value="E_motif"/>
    <property type="match status" value="1"/>
</dbReference>
<dbReference type="AlphaFoldDB" id="A0A3S3NLG4"/>
<evidence type="ECO:0000313" key="5">
    <source>
        <dbReference type="EMBL" id="RWR94528.1"/>
    </source>
</evidence>
<keyword evidence="1" id="KW-0677">Repeat</keyword>
<organism evidence="5 6">
    <name type="scientific">Cinnamomum micranthum f. kanehirae</name>
    <dbReference type="NCBI Taxonomy" id="337451"/>
    <lineage>
        <taxon>Eukaryota</taxon>
        <taxon>Viridiplantae</taxon>
        <taxon>Streptophyta</taxon>
        <taxon>Embryophyta</taxon>
        <taxon>Tracheophyta</taxon>
        <taxon>Spermatophyta</taxon>
        <taxon>Magnoliopsida</taxon>
        <taxon>Magnoliidae</taxon>
        <taxon>Laurales</taxon>
        <taxon>Lauraceae</taxon>
        <taxon>Cinnamomum</taxon>
    </lineage>
</organism>
<dbReference type="FunFam" id="1.25.40.10:FF:000344">
    <property type="entry name" value="Pentatricopeptide repeat-containing protein"/>
    <property type="match status" value="1"/>
</dbReference>
<evidence type="ECO:0000256" key="1">
    <source>
        <dbReference type="ARBA" id="ARBA00022737"/>
    </source>
</evidence>
<evidence type="ECO:0000256" key="3">
    <source>
        <dbReference type="SAM" id="MobiDB-lite"/>
    </source>
</evidence>
<gene>
    <name evidence="5" type="ORF">CKAN_02382700</name>
</gene>
<dbReference type="GO" id="GO:0003723">
    <property type="term" value="F:RNA binding"/>
    <property type="evidence" value="ECO:0007669"/>
    <property type="project" value="InterPro"/>
</dbReference>
<dbReference type="InterPro" id="IPR011990">
    <property type="entry name" value="TPR-like_helical_dom_sf"/>
</dbReference>
<keyword evidence="6" id="KW-1185">Reference proteome</keyword>
<dbReference type="FunFam" id="1.25.40.10:FF:000144">
    <property type="entry name" value="Pentatricopeptide repeat-containing protein, mitochondrial"/>
    <property type="match status" value="1"/>
</dbReference>
<feature type="region of interest" description="Disordered" evidence="3">
    <location>
        <begin position="1"/>
        <end position="25"/>
    </location>
</feature>
<dbReference type="GO" id="GO:0009451">
    <property type="term" value="P:RNA modification"/>
    <property type="evidence" value="ECO:0007669"/>
    <property type="project" value="InterPro"/>
</dbReference>
<dbReference type="PROSITE" id="PS51375">
    <property type="entry name" value="PPR"/>
    <property type="match status" value="3"/>
</dbReference>
<dbReference type="NCBIfam" id="TIGR00756">
    <property type="entry name" value="PPR"/>
    <property type="match status" value="4"/>
</dbReference>
<evidence type="ECO:0000259" key="4">
    <source>
        <dbReference type="Pfam" id="PF14432"/>
    </source>
</evidence>
<dbReference type="PANTHER" id="PTHR47926">
    <property type="entry name" value="PENTATRICOPEPTIDE REPEAT-CONTAINING PROTEIN"/>
    <property type="match status" value="1"/>
</dbReference>
<dbReference type="EMBL" id="QPKB01000011">
    <property type="protein sequence ID" value="RWR94528.1"/>
    <property type="molecule type" value="Genomic_DNA"/>
</dbReference>
<proteinExistence type="predicted"/>
<dbReference type="Proteomes" id="UP000283530">
    <property type="component" value="Unassembled WGS sequence"/>
</dbReference>
<dbReference type="GO" id="GO:0008270">
    <property type="term" value="F:zinc ion binding"/>
    <property type="evidence" value="ECO:0007669"/>
    <property type="project" value="InterPro"/>
</dbReference>
<evidence type="ECO:0000256" key="2">
    <source>
        <dbReference type="PROSITE-ProRule" id="PRU00708"/>
    </source>
</evidence>
<dbReference type="Pfam" id="PF13041">
    <property type="entry name" value="PPR_2"/>
    <property type="match status" value="3"/>
</dbReference>
<dbReference type="Gene3D" id="1.25.40.10">
    <property type="entry name" value="Tetratricopeptide repeat domain"/>
    <property type="match status" value="4"/>
</dbReference>
<accession>A0A3S3NLG4</accession>
<dbReference type="InterPro" id="IPR046848">
    <property type="entry name" value="E_motif"/>
</dbReference>
<dbReference type="Pfam" id="PF20430">
    <property type="entry name" value="Eplus_motif"/>
    <property type="match status" value="1"/>
</dbReference>
<evidence type="ECO:0000313" key="6">
    <source>
        <dbReference type="Proteomes" id="UP000283530"/>
    </source>
</evidence>
<dbReference type="OrthoDB" id="416832at2759"/>
<dbReference type="Pfam" id="PF14432">
    <property type="entry name" value="DYW_deaminase"/>
    <property type="match status" value="1"/>
</dbReference>
<feature type="domain" description="DYW" evidence="4">
    <location>
        <begin position="531"/>
        <end position="597"/>
    </location>
</feature>
<dbReference type="PANTHER" id="PTHR47926:SF452">
    <property type="entry name" value="PENTATRICOPEPTIDE REPEAT-CONTAINING PROTEIN"/>
    <property type="match status" value="1"/>
</dbReference>
<dbReference type="InterPro" id="IPR046849">
    <property type="entry name" value="E2_motif"/>
</dbReference>
<dbReference type="InterPro" id="IPR002885">
    <property type="entry name" value="PPR_rpt"/>
</dbReference>
<feature type="repeat" description="PPR" evidence="2">
    <location>
        <begin position="316"/>
        <end position="350"/>
    </location>
</feature>
<dbReference type="InterPro" id="IPR046960">
    <property type="entry name" value="PPR_At4g14850-like_plant"/>
</dbReference>